<feature type="short sequence motif" description="LxCxE motif" evidence="3">
    <location>
        <begin position="165"/>
        <end position="169"/>
    </location>
</feature>
<feature type="short sequence motif" description="VHIID" evidence="3">
    <location>
        <begin position="274"/>
        <end position="278"/>
    </location>
</feature>
<feature type="region of interest" description="VHIID" evidence="3">
    <location>
        <begin position="243"/>
        <end position="308"/>
    </location>
</feature>
<feature type="region of interest" description="PFYRE" evidence="3">
    <location>
        <begin position="363"/>
        <end position="454"/>
    </location>
</feature>
<keyword evidence="5" id="KW-1185">Reference proteome</keyword>
<evidence type="ECO:0000313" key="4">
    <source>
        <dbReference type="EMBL" id="GMJ02829.1"/>
    </source>
</evidence>
<dbReference type="OrthoDB" id="743731at2759"/>
<evidence type="ECO:0000256" key="2">
    <source>
        <dbReference type="ARBA" id="ARBA00023163"/>
    </source>
</evidence>
<evidence type="ECO:0000256" key="1">
    <source>
        <dbReference type="ARBA" id="ARBA00023015"/>
    </source>
</evidence>
<organism evidence="4 5">
    <name type="scientific">Hibiscus trionum</name>
    <name type="common">Flower of an hour</name>
    <dbReference type="NCBI Taxonomy" id="183268"/>
    <lineage>
        <taxon>Eukaryota</taxon>
        <taxon>Viridiplantae</taxon>
        <taxon>Streptophyta</taxon>
        <taxon>Embryophyta</taxon>
        <taxon>Tracheophyta</taxon>
        <taxon>Spermatophyta</taxon>
        <taxon>Magnoliopsida</taxon>
        <taxon>eudicotyledons</taxon>
        <taxon>Gunneridae</taxon>
        <taxon>Pentapetalae</taxon>
        <taxon>rosids</taxon>
        <taxon>malvids</taxon>
        <taxon>Malvales</taxon>
        <taxon>Malvaceae</taxon>
        <taxon>Malvoideae</taxon>
        <taxon>Hibiscus</taxon>
    </lineage>
</organism>
<dbReference type="PANTHER" id="PTHR31636">
    <property type="entry name" value="OSJNBA0084A10.13 PROTEIN-RELATED"/>
    <property type="match status" value="1"/>
</dbReference>
<dbReference type="AlphaFoldDB" id="A0A9W7MI67"/>
<gene>
    <name evidence="4" type="ORF">HRI_003952100</name>
</gene>
<keyword evidence="1" id="KW-0805">Transcription regulation</keyword>
<dbReference type="EMBL" id="BSYR01000036">
    <property type="protein sequence ID" value="GMJ02829.1"/>
    <property type="molecule type" value="Genomic_DNA"/>
</dbReference>
<dbReference type="Pfam" id="PF03514">
    <property type="entry name" value="GRAS"/>
    <property type="match status" value="1"/>
</dbReference>
<evidence type="ECO:0000256" key="3">
    <source>
        <dbReference type="PROSITE-ProRule" id="PRU01191"/>
    </source>
</evidence>
<comment type="caution">
    <text evidence="4">The sequence shown here is derived from an EMBL/GenBank/DDBJ whole genome shotgun (WGS) entry which is preliminary data.</text>
</comment>
<keyword evidence="2" id="KW-0804">Transcription</keyword>
<dbReference type="InterPro" id="IPR005202">
    <property type="entry name" value="TF_GRAS"/>
</dbReference>
<evidence type="ECO:0000313" key="5">
    <source>
        <dbReference type="Proteomes" id="UP001165190"/>
    </source>
</evidence>
<feature type="region of interest" description="SAW" evidence="3">
    <location>
        <begin position="457"/>
        <end position="530"/>
    </location>
</feature>
<name>A0A9W7MI67_HIBTR</name>
<accession>A0A9W7MI67</accession>
<protein>
    <submittedName>
        <fullName evidence="4">RGA-like 2</fullName>
    </submittedName>
</protein>
<dbReference type="PROSITE" id="PS50985">
    <property type="entry name" value="GRAS"/>
    <property type="match status" value="1"/>
</dbReference>
<reference evidence="4" key="1">
    <citation type="submission" date="2023-05" db="EMBL/GenBank/DDBJ databases">
        <title>Genome and transcriptome analyses reveal genes involved in the formation of fine ridges on petal epidermal cells in Hibiscus trionum.</title>
        <authorList>
            <person name="Koshimizu S."/>
            <person name="Masuda S."/>
            <person name="Ishii T."/>
            <person name="Shirasu K."/>
            <person name="Hoshino A."/>
            <person name="Arita M."/>
        </authorList>
    </citation>
    <scope>NUCLEOTIDE SEQUENCE</scope>
    <source>
        <strain evidence="4">Hamamatsu line</strain>
    </source>
</reference>
<dbReference type="Proteomes" id="UP001165190">
    <property type="component" value="Unassembled WGS sequence"/>
</dbReference>
<proteinExistence type="inferred from homology"/>
<sequence>MEGFNGWLYESFNRDFAIRRFCSARVELEQVELEESMNYDMESFCPDDETSSTPHLAASEVDDFVDSFINMDNDVDVDVGDDGDVDDKDDHHNFKKQENYHHFQDETEVFPIANDDFGDDSLMIEGDEMEMSGSCEELGAHELVPSLEEASHGVDQGLHLVHSLLACAEAVGCRDLHLATCMLSQIWASATPLGDSLQRVSYCFATGLKSRLSLLRNVNGNGTITNCTVDVPSIAREEKMEAFQLLYQTTPYIAFGFMAANEAICQAAQGKGSLHIIDLGMKHTLQWPSLIRTLASRPEGPPSLRITALTRNEHLVELEASMKSLVEDASSLGIRIEFRVISEPVTPCLLTPENLNLREGESLYINSIMHLHKYVKESRGSLKAILQAIKKLAPALLTVVEQDANHNGPFFLGRFLESLHYYSAIFDSLEASLPRHSPQRMKIERHHFAEEIQNVVAYEGSDRIERHERADQWRRQLGRAGFQVMGLKCLSQARMMLSVYGSDGYTLGSEKGCLLLGWKGRPLMLASAWQLHNASSS</sequence>
<comment type="caution">
    <text evidence="3">Lacks conserved residue(s) required for the propagation of feature annotation.</text>
</comment>
<comment type="similarity">
    <text evidence="3">Belongs to the GRAS family.</text>
</comment>